<dbReference type="EC" id="4.3.2.2" evidence="4 5"/>
<keyword evidence="1" id="KW-0028">Amino-acid biosynthesis</keyword>
<name>A0A6I0EW31_9FIRM</name>
<dbReference type="GO" id="GO:0070626">
    <property type="term" value="F:(S)-2-(5-amino-1-(5-phospho-D-ribosyl)imidazole-4-carboxamido) succinate lyase (fumarate-forming) activity"/>
    <property type="evidence" value="ECO:0007669"/>
    <property type="project" value="TreeGrafter"/>
</dbReference>
<dbReference type="EMBL" id="WBZC01000061">
    <property type="protein sequence ID" value="KAB3531025.1"/>
    <property type="molecule type" value="Genomic_DNA"/>
</dbReference>
<keyword evidence="2 5" id="KW-0658">Purine biosynthesis</keyword>
<comment type="pathway">
    <text evidence="5">Purine metabolism; IMP biosynthesis via de novo pathway; 5-amino-1-(5-phospho-D-ribosyl)imidazole-4-carboxamide from 5-amino-1-(5-phospho-D-ribosyl)imidazole-4-carboxylate: step 2/2.</text>
</comment>
<comment type="pathway">
    <text evidence="5">Purine metabolism; AMP biosynthesis via de novo pathway; AMP from IMP: step 2/2.</text>
</comment>
<dbReference type="Pfam" id="PF10397">
    <property type="entry name" value="ADSL_C"/>
    <property type="match status" value="1"/>
</dbReference>
<dbReference type="Gene3D" id="1.10.275.60">
    <property type="match status" value="1"/>
</dbReference>
<evidence type="ECO:0000256" key="1">
    <source>
        <dbReference type="ARBA" id="ARBA00022605"/>
    </source>
</evidence>
<dbReference type="Pfam" id="PF00206">
    <property type="entry name" value="Lyase_1"/>
    <property type="match status" value="1"/>
</dbReference>
<keyword evidence="8" id="KW-1185">Reference proteome</keyword>
<dbReference type="OrthoDB" id="9768878at2"/>
<evidence type="ECO:0000256" key="2">
    <source>
        <dbReference type="ARBA" id="ARBA00022755"/>
    </source>
</evidence>
<dbReference type="PRINTS" id="PR00149">
    <property type="entry name" value="FUMRATELYASE"/>
</dbReference>
<dbReference type="RefSeq" id="WP_151862086.1">
    <property type="nucleotide sequence ID" value="NZ_WBZC01000061.1"/>
</dbReference>
<dbReference type="Proteomes" id="UP000432715">
    <property type="component" value="Unassembled WGS sequence"/>
</dbReference>
<comment type="catalytic activity">
    <reaction evidence="5">
        <text>N(6)-(1,2-dicarboxyethyl)-AMP = fumarate + AMP</text>
        <dbReference type="Rhea" id="RHEA:16853"/>
        <dbReference type="ChEBI" id="CHEBI:29806"/>
        <dbReference type="ChEBI" id="CHEBI:57567"/>
        <dbReference type="ChEBI" id="CHEBI:456215"/>
        <dbReference type="EC" id="4.3.2.2"/>
    </reaction>
</comment>
<comment type="similarity">
    <text evidence="5">Belongs to the lyase 1 family. Adenylosuccinate lyase subfamily.</text>
</comment>
<dbReference type="InterPro" id="IPR020557">
    <property type="entry name" value="Fumarate_lyase_CS"/>
</dbReference>
<dbReference type="UniPathway" id="UPA00074">
    <property type="reaction ID" value="UER00132"/>
</dbReference>
<dbReference type="InterPro" id="IPR019468">
    <property type="entry name" value="AdenyloSucc_lyase_C"/>
</dbReference>
<evidence type="ECO:0000313" key="7">
    <source>
        <dbReference type="EMBL" id="KAB3531025.1"/>
    </source>
</evidence>
<dbReference type="Gene3D" id="1.20.200.10">
    <property type="entry name" value="Fumarase/aspartase (Central domain)"/>
    <property type="match status" value="1"/>
</dbReference>
<dbReference type="SUPFAM" id="SSF48557">
    <property type="entry name" value="L-aspartase-like"/>
    <property type="match status" value="1"/>
</dbReference>
<dbReference type="GO" id="GO:0005829">
    <property type="term" value="C:cytosol"/>
    <property type="evidence" value="ECO:0007669"/>
    <property type="project" value="TreeGrafter"/>
</dbReference>
<protein>
    <recommendedName>
        <fullName evidence="4 5">Adenylosuccinate lyase</fullName>
        <shortName evidence="5">ASL</shortName>
        <ecNumber evidence="4 5">4.3.2.2</ecNumber>
    </recommendedName>
    <alternativeName>
        <fullName evidence="5">Adenylosuccinase</fullName>
    </alternativeName>
</protein>
<dbReference type="FunFam" id="1.10.275.60:FF:000001">
    <property type="entry name" value="Adenylosuccinate lyase"/>
    <property type="match status" value="1"/>
</dbReference>
<dbReference type="GO" id="GO:0044208">
    <property type="term" value="P:'de novo' AMP biosynthetic process"/>
    <property type="evidence" value="ECO:0007669"/>
    <property type="project" value="UniProtKB-UniPathway"/>
</dbReference>
<dbReference type="InterPro" id="IPR004769">
    <property type="entry name" value="Pur_lyase"/>
</dbReference>
<dbReference type="GO" id="GO:0006189">
    <property type="term" value="P:'de novo' IMP biosynthetic process"/>
    <property type="evidence" value="ECO:0007669"/>
    <property type="project" value="UniProtKB-UniPathway"/>
</dbReference>
<dbReference type="InterPro" id="IPR000362">
    <property type="entry name" value="Fumarate_lyase_fam"/>
</dbReference>
<evidence type="ECO:0000313" key="8">
    <source>
        <dbReference type="Proteomes" id="UP000432715"/>
    </source>
</evidence>
<dbReference type="UniPathway" id="UPA00075">
    <property type="reaction ID" value="UER00336"/>
</dbReference>
<dbReference type="NCBIfam" id="TIGR00928">
    <property type="entry name" value="purB"/>
    <property type="match status" value="1"/>
</dbReference>
<comment type="caution">
    <text evidence="7">The sequence shown here is derived from an EMBL/GenBank/DDBJ whole genome shotgun (WGS) entry which is preliminary data.</text>
</comment>
<proteinExistence type="inferred from homology"/>
<dbReference type="InterPro" id="IPR008948">
    <property type="entry name" value="L-Aspartase-like"/>
</dbReference>
<dbReference type="InterPro" id="IPR022761">
    <property type="entry name" value="Fumarate_lyase_N"/>
</dbReference>
<evidence type="ECO:0000256" key="3">
    <source>
        <dbReference type="ARBA" id="ARBA00023239"/>
    </source>
</evidence>
<gene>
    <name evidence="7" type="ORF">F8154_13185</name>
</gene>
<dbReference type="GO" id="GO:0004018">
    <property type="term" value="F:N6-(1,2-dicarboxyethyl)AMP AMP-lyase (fumarate-forming) activity"/>
    <property type="evidence" value="ECO:0007669"/>
    <property type="project" value="UniProtKB-UniRule"/>
</dbReference>
<evidence type="ECO:0000256" key="5">
    <source>
        <dbReference type="RuleBase" id="RU361172"/>
    </source>
</evidence>
<organism evidence="7 8">
    <name type="scientific">Alkaliphilus pronyensis</name>
    <dbReference type="NCBI Taxonomy" id="1482732"/>
    <lineage>
        <taxon>Bacteria</taxon>
        <taxon>Bacillati</taxon>
        <taxon>Bacillota</taxon>
        <taxon>Clostridia</taxon>
        <taxon>Peptostreptococcales</taxon>
        <taxon>Natronincolaceae</taxon>
        <taxon>Alkaliphilus</taxon>
    </lineage>
</organism>
<dbReference type="GO" id="GO:0008652">
    <property type="term" value="P:amino acid biosynthetic process"/>
    <property type="evidence" value="ECO:0007669"/>
    <property type="project" value="UniProtKB-KW"/>
</dbReference>
<evidence type="ECO:0000259" key="6">
    <source>
        <dbReference type="SMART" id="SM00998"/>
    </source>
</evidence>
<evidence type="ECO:0000256" key="4">
    <source>
        <dbReference type="NCBIfam" id="TIGR00928"/>
    </source>
</evidence>
<dbReference type="PROSITE" id="PS00163">
    <property type="entry name" value="FUMARATE_LYASES"/>
    <property type="match status" value="1"/>
</dbReference>
<dbReference type="CDD" id="cd03302">
    <property type="entry name" value="Adenylsuccinate_lyase_2"/>
    <property type="match status" value="1"/>
</dbReference>
<dbReference type="SMART" id="SM00998">
    <property type="entry name" value="ADSL_C"/>
    <property type="match status" value="1"/>
</dbReference>
<dbReference type="AlphaFoldDB" id="A0A6I0EW31"/>
<feature type="domain" description="Adenylosuccinate lyase C-terminal" evidence="6">
    <location>
        <begin position="370"/>
        <end position="454"/>
    </location>
</feature>
<dbReference type="PANTHER" id="PTHR43172">
    <property type="entry name" value="ADENYLOSUCCINATE LYASE"/>
    <property type="match status" value="1"/>
</dbReference>
<comment type="catalytic activity">
    <reaction evidence="5">
        <text>(2S)-2-[5-amino-1-(5-phospho-beta-D-ribosyl)imidazole-4-carboxamido]succinate = 5-amino-1-(5-phospho-beta-D-ribosyl)imidazole-4-carboxamide + fumarate</text>
        <dbReference type="Rhea" id="RHEA:23920"/>
        <dbReference type="ChEBI" id="CHEBI:29806"/>
        <dbReference type="ChEBI" id="CHEBI:58443"/>
        <dbReference type="ChEBI" id="CHEBI:58475"/>
        <dbReference type="EC" id="4.3.2.2"/>
    </reaction>
</comment>
<accession>A0A6I0EW31</accession>
<dbReference type="Gene3D" id="1.10.40.30">
    <property type="entry name" value="Fumarase/aspartase (C-terminal domain)"/>
    <property type="match status" value="1"/>
</dbReference>
<keyword evidence="3 5" id="KW-0456">Lyase</keyword>
<sequence length="477" mass="54855">MNRSSYQNPLIERYSSKEMSYVFSSDKKFTTWRRLWIALAEAQKELGLPITDQQIQELKANQNNINYDVAIERERETRHDVMSHVYAYGQQCPKAKGIIHLGATSAFVGDNTDIIVMREALEIIKAKMISLFNVLAKFCHQYKSLPTLGFTHFQPAQLTTLGKRGTLWLHDLLMDYENLEYQIRRMKLRGVKGTTGTQASFYSLFNNNDDKVEELERKLANKMGFEETFPVTGQTYSRKLDFEVLSILSGIAQSLHKMTNDIRLLQSLKELEEPFEKNQIGSSAMAYKRNPMRSERIASLARYIVSTSQNAAMTASTQWLERTLDDSANRRIIIPESFLAADAILNIAINVCDGLVVYDKMIERHIELELPFMATENILMEAVKGGGDRQELHEKIRLHSMESGKKVKIEGMENDLLERIAEDKDFNLTRQQLNQLMDAKNYIGRAPQQVTKFLDDYIYPILKANKDLIDIEVDLRV</sequence>
<reference evidence="7 8" key="1">
    <citation type="submission" date="2019-10" db="EMBL/GenBank/DDBJ databases">
        <title>Alkaliphilus serpentinus sp. nov. and Alkaliphilus pronyensis sp. nov., two novel anaerobic alkaliphilic species isolated from the serpentinized-hosted hydrothermal field of the Prony Bay (New Caledonia).</title>
        <authorList>
            <person name="Postec A."/>
        </authorList>
    </citation>
    <scope>NUCLEOTIDE SEQUENCE [LARGE SCALE GENOMIC DNA]</scope>
    <source>
        <strain evidence="7 8">LacV</strain>
    </source>
</reference>
<dbReference type="PANTHER" id="PTHR43172:SF1">
    <property type="entry name" value="ADENYLOSUCCINATE LYASE"/>
    <property type="match status" value="1"/>
</dbReference>